<comment type="caution">
    <text evidence="2">The sequence shown here is derived from an EMBL/GenBank/DDBJ whole genome shotgun (WGS) entry which is preliminary data.</text>
</comment>
<gene>
    <name evidence="2" type="ORF">HYFRA_00002475</name>
</gene>
<organism evidence="2 3">
    <name type="scientific">Hymenoscyphus fraxineus</name>
    <dbReference type="NCBI Taxonomy" id="746836"/>
    <lineage>
        <taxon>Eukaryota</taxon>
        <taxon>Fungi</taxon>
        <taxon>Dikarya</taxon>
        <taxon>Ascomycota</taxon>
        <taxon>Pezizomycotina</taxon>
        <taxon>Leotiomycetes</taxon>
        <taxon>Helotiales</taxon>
        <taxon>Helotiaceae</taxon>
        <taxon>Hymenoscyphus</taxon>
    </lineage>
</organism>
<dbReference type="AlphaFoldDB" id="A0A9N9Q0N8"/>
<dbReference type="CDD" id="cd00303">
    <property type="entry name" value="retropepsin_like"/>
    <property type="match status" value="1"/>
</dbReference>
<dbReference type="OrthoDB" id="3544869at2759"/>
<dbReference type="InterPro" id="IPR021109">
    <property type="entry name" value="Peptidase_aspartic_dom_sf"/>
</dbReference>
<proteinExistence type="predicted"/>
<dbReference type="EMBL" id="CAJVRL010000103">
    <property type="protein sequence ID" value="CAG8960937.1"/>
    <property type="molecule type" value="Genomic_DNA"/>
</dbReference>
<feature type="region of interest" description="Disordered" evidence="1">
    <location>
        <begin position="46"/>
        <end position="77"/>
    </location>
</feature>
<feature type="compositionally biased region" description="Basic residues" evidence="1">
    <location>
        <begin position="46"/>
        <end position="61"/>
    </location>
</feature>
<feature type="compositionally biased region" description="Basic and acidic residues" evidence="1">
    <location>
        <begin position="285"/>
        <end position="295"/>
    </location>
</feature>
<protein>
    <submittedName>
        <fullName evidence="2">Uncharacterized protein</fullName>
    </submittedName>
</protein>
<feature type="compositionally biased region" description="Basic and acidic residues" evidence="1">
    <location>
        <begin position="248"/>
        <end position="260"/>
    </location>
</feature>
<accession>A0A9N9Q0N8</accession>
<reference evidence="2" key="1">
    <citation type="submission" date="2021-07" db="EMBL/GenBank/DDBJ databases">
        <authorList>
            <person name="Durling M."/>
        </authorList>
    </citation>
    <scope>NUCLEOTIDE SEQUENCE</scope>
</reference>
<keyword evidence="3" id="KW-1185">Reference proteome</keyword>
<evidence type="ECO:0000313" key="2">
    <source>
        <dbReference type="EMBL" id="CAG8960937.1"/>
    </source>
</evidence>
<dbReference type="Proteomes" id="UP000696280">
    <property type="component" value="Unassembled WGS sequence"/>
</dbReference>
<dbReference type="Gene3D" id="2.40.70.10">
    <property type="entry name" value="Acid Proteases"/>
    <property type="match status" value="1"/>
</dbReference>
<sequence>MSDEDYNYENGGPLTADEEREWEEMELNRIRQRKLAFQFDGTPTNVRHHQWLVNKRQRKQQKSGNGRNADPKKLDSSEERAALDIEQMGEPSGRLTGIINPEEEISRSMELVAVSSEGEFLNQMNVNLHSPRKDEWFGIVAIIDSGTEENWISEAIVREYQLREEAGNPICCTDFGGGRIESDRCVKLTWRRQRAKKTARANFHVVKDAPFDVLFGSNIVRASPALFRANTTEPALVLVQDMPSNTEKRTIEQNRTEHRAQSQAVAERAKEKQQIAKRKQNGMLQKDEKLTEKSS</sequence>
<name>A0A9N9Q0N8_9HELO</name>
<evidence type="ECO:0000256" key="1">
    <source>
        <dbReference type="SAM" id="MobiDB-lite"/>
    </source>
</evidence>
<feature type="region of interest" description="Disordered" evidence="1">
    <location>
        <begin position="248"/>
        <end position="295"/>
    </location>
</feature>
<evidence type="ECO:0000313" key="3">
    <source>
        <dbReference type="Proteomes" id="UP000696280"/>
    </source>
</evidence>
<feature type="region of interest" description="Disordered" evidence="1">
    <location>
        <begin position="1"/>
        <end position="21"/>
    </location>
</feature>